<comment type="caution">
    <text evidence="2">The sequence shown here is derived from an EMBL/GenBank/DDBJ whole genome shotgun (WGS) entry which is preliminary data.</text>
</comment>
<protein>
    <recommendedName>
        <fullName evidence="4">Sulfite exporter TauE/SafE family protein</fullName>
    </recommendedName>
</protein>
<evidence type="ECO:0000313" key="3">
    <source>
        <dbReference type="Proteomes" id="UP001596380"/>
    </source>
</evidence>
<dbReference type="EMBL" id="JBHSXS010000082">
    <property type="protein sequence ID" value="MFC6887334.1"/>
    <property type="molecule type" value="Genomic_DNA"/>
</dbReference>
<name>A0ABW2D334_9ACTN</name>
<evidence type="ECO:0000313" key="2">
    <source>
        <dbReference type="EMBL" id="MFC6887334.1"/>
    </source>
</evidence>
<dbReference type="Proteomes" id="UP001596380">
    <property type="component" value="Unassembled WGS sequence"/>
</dbReference>
<feature type="region of interest" description="Disordered" evidence="1">
    <location>
        <begin position="40"/>
        <end position="61"/>
    </location>
</feature>
<evidence type="ECO:0008006" key="4">
    <source>
        <dbReference type="Google" id="ProtNLM"/>
    </source>
</evidence>
<reference evidence="3" key="1">
    <citation type="journal article" date="2019" name="Int. J. Syst. Evol. Microbiol.">
        <title>The Global Catalogue of Microorganisms (GCM) 10K type strain sequencing project: providing services to taxonomists for standard genome sequencing and annotation.</title>
        <authorList>
            <consortium name="The Broad Institute Genomics Platform"/>
            <consortium name="The Broad Institute Genome Sequencing Center for Infectious Disease"/>
            <person name="Wu L."/>
            <person name="Ma J."/>
        </authorList>
    </citation>
    <scope>NUCLEOTIDE SEQUENCE [LARGE SCALE GENOMIC DNA]</scope>
    <source>
        <strain evidence="3">JCM 3369</strain>
    </source>
</reference>
<feature type="compositionally biased region" description="Gly residues" evidence="1">
    <location>
        <begin position="48"/>
        <end position="61"/>
    </location>
</feature>
<gene>
    <name evidence="2" type="ORF">ACFQKB_46755</name>
</gene>
<accession>A0ABW2D334</accession>
<feature type="non-terminal residue" evidence="2">
    <location>
        <position position="61"/>
    </location>
</feature>
<sequence length="61" mass="5377">MDAAALFLTGAGTGLLAGGTSCAAVQLGMLTGSLAGTRDAPADAGRGAAAGRGADGAGGAG</sequence>
<organism evidence="2 3">
    <name type="scientific">Actinomadura yumaensis</name>
    <dbReference type="NCBI Taxonomy" id="111807"/>
    <lineage>
        <taxon>Bacteria</taxon>
        <taxon>Bacillati</taxon>
        <taxon>Actinomycetota</taxon>
        <taxon>Actinomycetes</taxon>
        <taxon>Streptosporangiales</taxon>
        <taxon>Thermomonosporaceae</taxon>
        <taxon>Actinomadura</taxon>
    </lineage>
</organism>
<evidence type="ECO:0000256" key="1">
    <source>
        <dbReference type="SAM" id="MobiDB-lite"/>
    </source>
</evidence>
<proteinExistence type="predicted"/>
<keyword evidence="3" id="KW-1185">Reference proteome</keyword>